<dbReference type="Gene3D" id="3.40.350.10">
    <property type="entry name" value="Creatinase/prolidase N-terminal domain"/>
    <property type="match status" value="2"/>
</dbReference>
<dbReference type="SUPFAM" id="SSF53092">
    <property type="entry name" value="Creatinase/prolidase N-terminal domain"/>
    <property type="match status" value="2"/>
</dbReference>
<dbReference type="Pfam" id="PF16189">
    <property type="entry name" value="Creatinase_N_2"/>
    <property type="match status" value="1"/>
</dbReference>
<dbReference type="Pfam" id="PF16188">
    <property type="entry name" value="Peptidase_M24_C"/>
    <property type="match status" value="1"/>
</dbReference>
<dbReference type="PROSITE" id="PS50011">
    <property type="entry name" value="PROTEIN_KINASE_DOM"/>
    <property type="match status" value="1"/>
</dbReference>
<organism evidence="7 8">
    <name type="scientific">Steccherinum ochraceum</name>
    <dbReference type="NCBI Taxonomy" id="92696"/>
    <lineage>
        <taxon>Eukaryota</taxon>
        <taxon>Fungi</taxon>
        <taxon>Dikarya</taxon>
        <taxon>Basidiomycota</taxon>
        <taxon>Agaricomycotina</taxon>
        <taxon>Agaricomycetes</taxon>
        <taxon>Polyporales</taxon>
        <taxon>Steccherinaceae</taxon>
        <taxon>Steccherinum</taxon>
    </lineage>
</organism>
<dbReference type="Gene3D" id="3.90.230.10">
    <property type="entry name" value="Creatinase/methionine aminopeptidase superfamily"/>
    <property type="match status" value="1"/>
</dbReference>
<dbReference type="Proteomes" id="UP000292702">
    <property type="component" value="Unassembled WGS sequence"/>
</dbReference>
<dbReference type="AlphaFoldDB" id="A0A4R0R4L7"/>
<keyword evidence="3" id="KW-0479">Metal-binding</keyword>
<dbReference type="Gene3D" id="1.10.510.10">
    <property type="entry name" value="Transferase(Phosphotransferase) domain 1"/>
    <property type="match status" value="1"/>
</dbReference>
<dbReference type="Pfam" id="PF00069">
    <property type="entry name" value="Pkinase"/>
    <property type="match status" value="1"/>
</dbReference>
<evidence type="ECO:0000256" key="5">
    <source>
        <dbReference type="ARBA" id="ARBA00023211"/>
    </source>
</evidence>
<comment type="caution">
    <text evidence="7">The sequence shown here is derived from an EMBL/GenBank/DDBJ whole genome shotgun (WGS) entry which is preliminary data.</text>
</comment>
<dbReference type="STRING" id="92696.A0A4R0R4L7"/>
<keyword evidence="5" id="KW-0464">Manganese</keyword>
<protein>
    <recommendedName>
        <fullName evidence="6">Protein kinase domain-containing protein</fullName>
    </recommendedName>
</protein>
<dbReference type="OrthoDB" id="9995434at2759"/>
<evidence type="ECO:0000256" key="2">
    <source>
        <dbReference type="ARBA" id="ARBA00008766"/>
    </source>
</evidence>
<comment type="cofactor">
    <cofactor evidence="1">
        <name>Mn(2+)</name>
        <dbReference type="ChEBI" id="CHEBI:29035"/>
    </cofactor>
</comment>
<dbReference type="GO" id="GO:0005737">
    <property type="term" value="C:cytoplasm"/>
    <property type="evidence" value="ECO:0007669"/>
    <property type="project" value="UniProtKB-ARBA"/>
</dbReference>
<dbReference type="InterPro" id="IPR000587">
    <property type="entry name" value="Creatinase_N"/>
</dbReference>
<keyword evidence="8" id="KW-1185">Reference proteome</keyword>
<dbReference type="SUPFAM" id="SSF56112">
    <property type="entry name" value="Protein kinase-like (PK-like)"/>
    <property type="match status" value="1"/>
</dbReference>
<proteinExistence type="inferred from homology"/>
<reference evidence="7 8" key="1">
    <citation type="submission" date="2018-11" db="EMBL/GenBank/DDBJ databases">
        <title>Genome assembly of Steccherinum ochraceum LE-BIN_3174, the white-rot fungus of the Steccherinaceae family (The Residual Polyporoid clade, Polyporales, Basidiomycota).</title>
        <authorList>
            <person name="Fedorova T.V."/>
            <person name="Glazunova O.A."/>
            <person name="Landesman E.O."/>
            <person name="Moiseenko K.V."/>
            <person name="Psurtseva N.V."/>
            <person name="Savinova O.S."/>
            <person name="Shakhova N.V."/>
            <person name="Tyazhelova T.V."/>
            <person name="Vasina D.V."/>
        </authorList>
    </citation>
    <scope>NUCLEOTIDE SEQUENCE [LARGE SCALE GENOMIC DNA]</scope>
    <source>
        <strain evidence="7 8">LE-BIN_3174</strain>
    </source>
</reference>
<keyword evidence="4" id="KW-0378">Hydrolase</keyword>
<feature type="domain" description="Protein kinase" evidence="6">
    <location>
        <begin position="696"/>
        <end position="1039"/>
    </location>
</feature>
<name>A0A4R0R4L7_9APHY</name>
<gene>
    <name evidence="7" type="ORF">EIP91_008820</name>
</gene>
<dbReference type="FunFam" id="3.90.230.10:FF:000007">
    <property type="entry name" value="Xaa-Pro aminopeptidase P"/>
    <property type="match status" value="1"/>
</dbReference>
<dbReference type="PANTHER" id="PTHR43763:SF6">
    <property type="entry name" value="XAA-PRO AMINOPEPTIDASE 1"/>
    <property type="match status" value="1"/>
</dbReference>
<dbReference type="Gene3D" id="3.30.200.20">
    <property type="entry name" value="Phosphorylase Kinase, domain 1"/>
    <property type="match status" value="1"/>
</dbReference>
<evidence type="ECO:0000256" key="1">
    <source>
        <dbReference type="ARBA" id="ARBA00001936"/>
    </source>
</evidence>
<evidence type="ECO:0000256" key="4">
    <source>
        <dbReference type="ARBA" id="ARBA00022801"/>
    </source>
</evidence>
<dbReference type="InterPro" id="IPR000719">
    <property type="entry name" value="Prot_kinase_dom"/>
</dbReference>
<dbReference type="InterPro" id="IPR033740">
    <property type="entry name" value="Pept_M24B"/>
</dbReference>
<accession>A0A4R0R4L7</accession>
<sequence length="1046" mass="118685">MAPVDTTQRLKALRKLMVDPECNLSALVIPTDDQRKCMLFESTEGCDERRAYISGFTGSAGCAVVTLKDAFLFTDGRYHLQASQQLDQNWTLMKQDVPTWQEFLSKNLENKSRIGIDPTTFIASDADSLQTSLQPKDSVLVSLNTNLVDRVWPDRPSRPANEVFHLDQKYSGQSHQDKIAAVRQELKEKNFKAIVVSMLDEVAWILNLRGSDIDFNPVFFAYVIVTDDRAILFVNPAQVNGAVRNALGDDIDIQPYDEFFPYLKGLSVELGFSNENRVLLSDKTSLAVAETVGRDNATILRSPVADFKSIKNPTEIQGFRDSHTRDGSALVRYFAWLDEQLQNQVDLDECQAADQLEEYRKALDDFKGLSFPTISSSGPNGAIIHYQPERDSCRKVDRNEIYLCDSGAQFLNGTTDTTRTWHFGTPKPEERRAFTRVLQGHIAIDTAIIPNGTSGYIIDSFARRPLWQDGLDYRHGTGHGVGHFLNVHEGPQGIGMRIAYNSTPLKAGMTVSNEPGYYKDGEFGIRIENVVIVRNVETPHNFGNKGYLGFEHVTMCPIDKNLVDAKLLATWELEWLNEYHAEVQREVFAFDNIGTDSFRVAKYAGGFTAKVRLLGLVSPGHSSILRFTSLGLFLRTLRSALWLPRMRPWRTVKPYVFTEPVPIIDSVEPMEEERMTTYKMGLYYPVRIGEVLNQRYQVMQKMGFGANSTVWLCHDLWNDRCVTIKVNVHYRVKFREIEVLQLLAAHKSSHEGKSHIKTMPEAFTLHSSIGEHHCTVHKPLLLSILDFRTLFPDRQLNILLVRLAVSQMLKALDYLHSEVGVIHADIQGHNMMLDCSDENVFRAWADTEKTDPTLRKITSNGDVIYQSRSIALPPGFKAWGYLLLSDFGEARVGPQHEGVIQPDLYRAPEVMFGLKWDSKADIWNLALAAWDICESNRLFSNKPENGVEDVAYQLAQMIAILGPPPLKLLQRSPQSLTWWDESGNWRGAFNIPSELTFQSSETRLEGEPKQDMLRFFKRMLAWDPEDRPSAKELLKDPWLDFGDRNS</sequence>
<dbReference type="Pfam" id="PF01321">
    <property type="entry name" value="Creatinase_N"/>
    <property type="match status" value="1"/>
</dbReference>
<evidence type="ECO:0000313" key="7">
    <source>
        <dbReference type="EMBL" id="TCD61176.1"/>
    </source>
</evidence>
<dbReference type="PANTHER" id="PTHR43763">
    <property type="entry name" value="XAA-PRO AMINOPEPTIDASE 1"/>
    <property type="match status" value="1"/>
</dbReference>
<dbReference type="SUPFAM" id="SSF55920">
    <property type="entry name" value="Creatinase/aminopeptidase"/>
    <property type="match status" value="1"/>
</dbReference>
<dbReference type="InterPro" id="IPR029149">
    <property type="entry name" value="Creatin/AminoP/Spt16_N"/>
</dbReference>
<dbReference type="InterPro" id="IPR000994">
    <property type="entry name" value="Pept_M24"/>
</dbReference>
<dbReference type="CDD" id="cd01085">
    <property type="entry name" value="APP"/>
    <property type="match status" value="1"/>
</dbReference>
<dbReference type="InterPro" id="IPR011009">
    <property type="entry name" value="Kinase-like_dom_sf"/>
</dbReference>
<dbReference type="InterPro" id="IPR036005">
    <property type="entry name" value="Creatinase/aminopeptidase-like"/>
</dbReference>
<dbReference type="InterPro" id="IPR050422">
    <property type="entry name" value="X-Pro_aminopeptidase_P"/>
</dbReference>
<dbReference type="FunFam" id="3.40.350.10:FF:000003">
    <property type="entry name" value="Xaa-pro aminopeptidase P"/>
    <property type="match status" value="1"/>
</dbReference>
<dbReference type="EMBL" id="RWJN01000496">
    <property type="protein sequence ID" value="TCD61176.1"/>
    <property type="molecule type" value="Genomic_DNA"/>
</dbReference>
<evidence type="ECO:0000259" key="6">
    <source>
        <dbReference type="PROSITE" id="PS50011"/>
    </source>
</evidence>
<dbReference type="GO" id="GO:0046872">
    <property type="term" value="F:metal ion binding"/>
    <property type="evidence" value="ECO:0007669"/>
    <property type="project" value="UniProtKB-KW"/>
</dbReference>
<evidence type="ECO:0000313" key="8">
    <source>
        <dbReference type="Proteomes" id="UP000292702"/>
    </source>
</evidence>
<dbReference type="SMART" id="SM00220">
    <property type="entry name" value="S_TKc"/>
    <property type="match status" value="1"/>
</dbReference>
<dbReference type="GO" id="GO:0005524">
    <property type="term" value="F:ATP binding"/>
    <property type="evidence" value="ECO:0007669"/>
    <property type="project" value="InterPro"/>
</dbReference>
<dbReference type="Pfam" id="PF00557">
    <property type="entry name" value="Peptidase_M24"/>
    <property type="match status" value="1"/>
</dbReference>
<comment type="similarity">
    <text evidence="2">Belongs to the peptidase M24B family.</text>
</comment>
<dbReference type="InterPro" id="IPR032416">
    <property type="entry name" value="Peptidase_M24_C"/>
</dbReference>
<dbReference type="GO" id="GO:0070006">
    <property type="term" value="F:metalloaminopeptidase activity"/>
    <property type="evidence" value="ECO:0007669"/>
    <property type="project" value="InterPro"/>
</dbReference>
<evidence type="ECO:0000256" key="3">
    <source>
        <dbReference type="ARBA" id="ARBA00022723"/>
    </source>
</evidence>
<dbReference type="GO" id="GO:0004672">
    <property type="term" value="F:protein kinase activity"/>
    <property type="evidence" value="ECO:0007669"/>
    <property type="project" value="InterPro"/>
</dbReference>